<keyword evidence="6" id="KW-0560">Oxidoreductase</keyword>
<evidence type="ECO:0000256" key="4">
    <source>
        <dbReference type="ARBA" id="ARBA00022827"/>
    </source>
</evidence>
<evidence type="ECO:0000313" key="8">
    <source>
        <dbReference type="EMBL" id="SDH51645.1"/>
    </source>
</evidence>
<evidence type="ECO:0000256" key="2">
    <source>
        <dbReference type="ARBA" id="ARBA00010139"/>
    </source>
</evidence>
<dbReference type="STRING" id="366584.SAMN05216377_12430"/>
<keyword evidence="3" id="KW-0285">Flavoprotein</keyword>
<comment type="cofactor">
    <cofactor evidence="1">
        <name>FAD</name>
        <dbReference type="ChEBI" id="CHEBI:57692"/>
    </cofactor>
</comment>
<evidence type="ECO:0000313" key="9">
    <source>
        <dbReference type="Proteomes" id="UP000198967"/>
    </source>
</evidence>
<evidence type="ECO:0008006" key="10">
    <source>
        <dbReference type="Google" id="ProtNLM"/>
    </source>
</evidence>
<keyword evidence="5" id="KW-0521">NADP</keyword>
<feature type="compositionally biased region" description="Low complexity" evidence="7">
    <location>
        <begin position="427"/>
        <end position="439"/>
    </location>
</feature>
<dbReference type="AlphaFoldDB" id="A0A1G8D1K1"/>
<dbReference type="PANTHER" id="PTHR43098:SF2">
    <property type="entry name" value="FAD-BINDING MONOOXYGENASE AUSB-RELATED"/>
    <property type="match status" value="1"/>
</dbReference>
<feature type="compositionally biased region" description="Basic residues" evidence="7">
    <location>
        <begin position="403"/>
        <end position="412"/>
    </location>
</feature>
<sequence length="439" mass="46702">MFPRERRGLATRLDQLGYSDRQDRGRTTAHLGHDRPRMAVGVPAPRHRERGLGRRVAAGRKAASGTHGSAPDSSPHSPASLRWCSWSSRVGGGRRDPRSGRPSGLERRRRLGSGCCGAADRADDVRVGHSRQRVLGPVITGLIEKAAPTQTSRAPPRADRATCLPPRESTARTATTEGTHSVRRPGAPLTPTLAMLAAAYLAVTRARENNVEAERGGPSAGRRTLIRLSANEIPASSPHSPSTHTPASTTSRTGRTGAANANNRPATVTTADAASDHPTDQLLLQYQHRLMCKLPGFHYQYLSAFNRDNVTLVDTAGTGVERITPAGVVAAGREYEIDCLVFATGFDVGRGCIRSSGIDVTGADGADLAQTWAGGMRTLHDFLAHRFPNLLLHGRHPLPAGKGRAHRLRRQHPAQGRPHPGRGHPGGPAAVGSSSSTPS</sequence>
<feature type="compositionally biased region" description="Basic and acidic residues" evidence="7">
    <location>
        <begin position="20"/>
        <end position="37"/>
    </location>
</feature>
<dbReference type="EMBL" id="FNBE01000024">
    <property type="protein sequence ID" value="SDH51645.1"/>
    <property type="molecule type" value="Genomic_DNA"/>
</dbReference>
<name>A0A1G8D1K1_PSEOR</name>
<dbReference type="InterPro" id="IPR050775">
    <property type="entry name" value="FAD-binding_Monooxygenases"/>
</dbReference>
<evidence type="ECO:0000256" key="3">
    <source>
        <dbReference type="ARBA" id="ARBA00022630"/>
    </source>
</evidence>
<proteinExistence type="inferred from homology"/>
<protein>
    <recommendedName>
        <fullName evidence="10">Flavoprotein involved in K+ transport</fullName>
    </recommendedName>
</protein>
<dbReference type="InterPro" id="IPR036188">
    <property type="entry name" value="FAD/NAD-bd_sf"/>
</dbReference>
<gene>
    <name evidence="8" type="ORF">SAMN05216377_12430</name>
</gene>
<reference evidence="8 9" key="1">
    <citation type="submission" date="2016-10" db="EMBL/GenBank/DDBJ databases">
        <authorList>
            <person name="de Groot N.N."/>
        </authorList>
    </citation>
    <scope>NUCLEOTIDE SEQUENCE [LARGE SCALE GENOMIC DNA]</scope>
    <source>
        <strain evidence="8 9">CGMCC 4.3143</strain>
    </source>
</reference>
<evidence type="ECO:0000256" key="7">
    <source>
        <dbReference type="SAM" id="MobiDB-lite"/>
    </source>
</evidence>
<accession>A0A1G8D1K1</accession>
<dbReference type="GO" id="GO:0016709">
    <property type="term" value="F:oxidoreductase activity, acting on paired donors, with incorporation or reduction of molecular oxygen, NAD(P)H as one donor, and incorporation of one atom of oxygen"/>
    <property type="evidence" value="ECO:0007669"/>
    <property type="project" value="UniProtKB-ARBA"/>
</dbReference>
<organism evidence="8 9">
    <name type="scientific">Pseudonocardia oroxyli</name>
    <dbReference type="NCBI Taxonomy" id="366584"/>
    <lineage>
        <taxon>Bacteria</taxon>
        <taxon>Bacillati</taxon>
        <taxon>Actinomycetota</taxon>
        <taxon>Actinomycetes</taxon>
        <taxon>Pseudonocardiales</taxon>
        <taxon>Pseudonocardiaceae</taxon>
        <taxon>Pseudonocardia</taxon>
    </lineage>
</organism>
<comment type="similarity">
    <text evidence="2">Belongs to the FAD-binding monooxygenase family.</text>
</comment>
<feature type="region of interest" description="Disordered" evidence="7">
    <location>
        <begin position="395"/>
        <end position="439"/>
    </location>
</feature>
<feature type="region of interest" description="Disordered" evidence="7">
    <location>
        <begin position="148"/>
        <end position="188"/>
    </location>
</feature>
<dbReference type="PANTHER" id="PTHR43098">
    <property type="entry name" value="L-ORNITHINE N(5)-MONOOXYGENASE-RELATED"/>
    <property type="match status" value="1"/>
</dbReference>
<feature type="region of interest" description="Disordered" evidence="7">
    <location>
        <begin position="1"/>
        <end position="115"/>
    </location>
</feature>
<dbReference type="SUPFAM" id="SSF51905">
    <property type="entry name" value="FAD/NAD(P)-binding domain"/>
    <property type="match status" value="1"/>
</dbReference>
<evidence type="ECO:0000256" key="5">
    <source>
        <dbReference type="ARBA" id="ARBA00022857"/>
    </source>
</evidence>
<keyword evidence="9" id="KW-1185">Reference proteome</keyword>
<evidence type="ECO:0000256" key="1">
    <source>
        <dbReference type="ARBA" id="ARBA00001974"/>
    </source>
</evidence>
<feature type="region of interest" description="Disordered" evidence="7">
    <location>
        <begin position="232"/>
        <end position="264"/>
    </location>
</feature>
<feature type="compositionally biased region" description="Low complexity" evidence="7">
    <location>
        <begin position="69"/>
        <end position="80"/>
    </location>
</feature>
<dbReference type="Gene3D" id="3.50.50.60">
    <property type="entry name" value="FAD/NAD(P)-binding domain"/>
    <property type="match status" value="1"/>
</dbReference>
<evidence type="ECO:0000256" key="6">
    <source>
        <dbReference type="ARBA" id="ARBA00023002"/>
    </source>
</evidence>
<dbReference type="Proteomes" id="UP000198967">
    <property type="component" value="Unassembled WGS sequence"/>
</dbReference>
<keyword evidence="4" id="KW-0274">FAD</keyword>
<feature type="compositionally biased region" description="Low complexity" evidence="7">
    <location>
        <begin position="234"/>
        <end position="251"/>
    </location>
</feature>